<dbReference type="Gene3D" id="3.40.50.1820">
    <property type="entry name" value="alpha/beta hydrolase"/>
    <property type="match status" value="1"/>
</dbReference>
<protein>
    <recommendedName>
        <fullName evidence="7">Partial AB-hydrolase lipase domain-containing protein</fullName>
    </recommendedName>
</protein>
<keyword evidence="3" id="KW-0378">Hydrolase</keyword>
<evidence type="ECO:0000256" key="1">
    <source>
        <dbReference type="ARBA" id="ARBA00010701"/>
    </source>
</evidence>
<sequence length="345" mass="39789">MYIYILVLIGSVSANNDRGLWNFWEDLIGATQETYVPEDARLNISQLAKKYRYPLQEHTVQTQDGYILNFHRLNRQKREERSVVFLMHGIVESSDCWLLMGPKKALAYVLADQGFDVWMGNARGNKYSLAHASMNSTQSEFWDFSWEEIALYDLPAMIDYILNRTKQDSLYYVGHSQGTTVGYVLGSMKPEYNSKMKLMFSLAPEAWMGHVQSHLLRFFSPAQNVLELILSDFNTIMTGTDFFNKISGIVCSIMPVNCDNVLYSLSGYETKINETFLSVILGHSPTGSSIRQFSHYGQLVHSERFCRYDYDVVENLRRYESLTPPDYDLSKVTVPVILFYSCKDW</sequence>
<organism evidence="8 9">
    <name type="scientific">Helicoverpa armigera</name>
    <name type="common">Cotton bollworm</name>
    <name type="synonym">Heliothis armigera</name>
    <dbReference type="NCBI Taxonomy" id="29058"/>
    <lineage>
        <taxon>Eukaryota</taxon>
        <taxon>Metazoa</taxon>
        <taxon>Ecdysozoa</taxon>
        <taxon>Arthropoda</taxon>
        <taxon>Hexapoda</taxon>
        <taxon>Insecta</taxon>
        <taxon>Pterygota</taxon>
        <taxon>Neoptera</taxon>
        <taxon>Endopterygota</taxon>
        <taxon>Lepidoptera</taxon>
        <taxon>Glossata</taxon>
        <taxon>Ditrysia</taxon>
        <taxon>Noctuoidea</taxon>
        <taxon>Noctuidae</taxon>
        <taxon>Heliothinae</taxon>
        <taxon>Helicoverpa</taxon>
    </lineage>
</organism>
<dbReference type="Proteomes" id="UP000249218">
    <property type="component" value="Unassembled WGS sequence"/>
</dbReference>
<dbReference type="EMBL" id="KZ149988">
    <property type="protein sequence ID" value="PZC75638.1"/>
    <property type="molecule type" value="Genomic_DNA"/>
</dbReference>
<evidence type="ECO:0000256" key="5">
    <source>
        <dbReference type="ARBA" id="ARBA00023098"/>
    </source>
</evidence>
<dbReference type="GO" id="GO:0016788">
    <property type="term" value="F:hydrolase activity, acting on ester bonds"/>
    <property type="evidence" value="ECO:0007669"/>
    <property type="project" value="InterPro"/>
</dbReference>
<dbReference type="SUPFAM" id="SSF53474">
    <property type="entry name" value="alpha/beta-Hydrolases"/>
    <property type="match status" value="1"/>
</dbReference>
<comment type="similarity">
    <text evidence="1">Belongs to the AB hydrolase superfamily. Lipase family.</text>
</comment>
<dbReference type="OrthoDB" id="9974421at2759"/>
<dbReference type="Pfam" id="PF04083">
    <property type="entry name" value="Abhydro_lipase"/>
    <property type="match status" value="1"/>
</dbReference>
<evidence type="ECO:0000313" key="8">
    <source>
        <dbReference type="EMBL" id="PZC75638.1"/>
    </source>
</evidence>
<dbReference type="PIRSF" id="PIRSF000862">
    <property type="entry name" value="Steryl_ester_lip"/>
    <property type="match status" value="1"/>
</dbReference>
<accession>A0A2W1BL70</accession>
<reference evidence="8 9" key="1">
    <citation type="journal article" date="2017" name="BMC Biol.">
        <title>Genomic innovations, transcriptional plasticity and gene loss underlying the evolution and divergence of two highly polyphagous and invasive Helicoverpa pest species.</title>
        <authorList>
            <person name="Pearce S.L."/>
            <person name="Clarke D.F."/>
            <person name="East P.D."/>
            <person name="Elfekih S."/>
            <person name="Gordon K.H."/>
            <person name="Jermiin L.S."/>
            <person name="McGaughran A."/>
            <person name="Oakeshott J.G."/>
            <person name="Papanikolaou A."/>
            <person name="Perera O.P."/>
            <person name="Rane R.V."/>
            <person name="Richards S."/>
            <person name="Tay W.T."/>
            <person name="Walsh T.K."/>
            <person name="Anderson A."/>
            <person name="Anderson C.J."/>
            <person name="Asgari S."/>
            <person name="Board P.G."/>
            <person name="Bretschneider A."/>
            <person name="Campbell P.M."/>
            <person name="Chertemps T."/>
            <person name="Christeller J.T."/>
            <person name="Coppin C.W."/>
            <person name="Downes S.J."/>
            <person name="Duan G."/>
            <person name="Farnsworth C.A."/>
            <person name="Good R.T."/>
            <person name="Han L.B."/>
            <person name="Han Y.C."/>
            <person name="Hatje K."/>
            <person name="Horne I."/>
            <person name="Huang Y.P."/>
            <person name="Hughes D.S."/>
            <person name="Jacquin-Joly E."/>
            <person name="James W."/>
            <person name="Jhangiani S."/>
            <person name="Kollmar M."/>
            <person name="Kuwar S.S."/>
            <person name="Li S."/>
            <person name="Liu N.Y."/>
            <person name="Maibeche M.T."/>
            <person name="Miller J.R."/>
            <person name="Montagne N."/>
            <person name="Perry T."/>
            <person name="Qu J."/>
            <person name="Song S.V."/>
            <person name="Sutton G.G."/>
            <person name="Vogel H."/>
            <person name="Walenz B.P."/>
            <person name="Xu W."/>
            <person name="Zhang H.J."/>
            <person name="Zou Z."/>
            <person name="Batterham P."/>
            <person name="Edwards O.R."/>
            <person name="Feyereisen R."/>
            <person name="Gibbs R.A."/>
            <person name="Heckel D.G."/>
            <person name="McGrath A."/>
            <person name="Robin C."/>
            <person name="Scherer S.E."/>
            <person name="Worley K.C."/>
            <person name="Wu Y.D."/>
        </authorList>
    </citation>
    <scope>NUCLEOTIDE SEQUENCE [LARGE SCALE GENOMIC DNA]</scope>
    <source>
        <strain evidence="8">Harm_GR_Male_#8</strain>
        <tissue evidence="8">Whole organism</tissue>
    </source>
</reference>
<dbReference type="PANTHER" id="PTHR11005">
    <property type="entry name" value="LYSOSOMAL ACID LIPASE-RELATED"/>
    <property type="match status" value="1"/>
</dbReference>
<evidence type="ECO:0000256" key="6">
    <source>
        <dbReference type="ARBA" id="ARBA00023180"/>
    </source>
</evidence>
<dbReference type="InterPro" id="IPR029058">
    <property type="entry name" value="AB_hydrolase_fold"/>
</dbReference>
<evidence type="ECO:0000256" key="4">
    <source>
        <dbReference type="ARBA" id="ARBA00022963"/>
    </source>
</evidence>
<name>A0A2W1BL70_HELAM</name>
<proteinExistence type="inferred from homology"/>
<evidence type="ECO:0000256" key="3">
    <source>
        <dbReference type="ARBA" id="ARBA00022801"/>
    </source>
</evidence>
<evidence type="ECO:0000313" key="9">
    <source>
        <dbReference type="Proteomes" id="UP000249218"/>
    </source>
</evidence>
<dbReference type="InterPro" id="IPR006693">
    <property type="entry name" value="AB_hydrolase_lipase"/>
</dbReference>
<keyword evidence="9" id="KW-1185">Reference proteome</keyword>
<dbReference type="GO" id="GO:0016042">
    <property type="term" value="P:lipid catabolic process"/>
    <property type="evidence" value="ECO:0007669"/>
    <property type="project" value="UniProtKB-KW"/>
</dbReference>
<feature type="non-terminal residue" evidence="8">
    <location>
        <position position="345"/>
    </location>
</feature>
<evidence type="ECO:0000259" key="7">
    <source>
        <dbReference type="Pfam" id="PF04083"/>
    </source>
</evidence>
<evidence type="ECO:0000256" key="2">
    <source>
        <dbReference type="ARBA" id="ARBA00022729"/>
    </source>
</evidence>
<gene>
    <name evidence="8" type="primary">HaOG200558</name>
    <name evidence="8" type="ORF">B5X24_HaOG200558</name>
</gene>
<dbReference type="AlphaFoldDB" id="A0A2W1BL70"/>
<keyword evidence="4" id="KW-0442">Lipid degradation</keyword>
<keyword evidence="6" id="KW-0325">Glycoprotein</keyword>
<keyword evidence="5" id="KW-0443">Lipid metabolism</keyword>
<feature type="domain" description="Partial AB-hydrolase lipase" evidence="7">
    <location>
        <begin position="44"/>
        <end position="100"/>
    </location>
</feature>
<dbReference type="FunFam" id="3.40.50.1820:FF:000057">
    <property type="entry name" value="Lipase"/>
    <property type="match status" value="1"/>
</dbReference>
<keyword evidence="2" id="KW-0732">Signal</keyword>
<dbReference type="InterPro" id="IPR025483">
    <property type="entry name" value="Lipase_euk"/>
</dbReference>